<dbReference type="SUPFAM" id="SSF47413">
    <property type="entry name" value="lambda repressor-like DNA-binding domains"/>
    <property type="match status" value="1"/>
</dbReference>
<dbReference type="Pfam" id="PF13443">
    <property type="entry name" value="HTH_26"/>
    <property type="match status" value="1"/>
</dbReference>
<proteinExistence type="predicted"/>
<organism evidence="2 3">
    <name type="scientific">Nocardia wallacei</name>
    <dbReference type="NCBI Taxonomy" id="480035"/>
    <lineage>
        <taxon>Bacteria</taxon>
        <taxon>Bacillati</taxon>
        <taxon>Actinomycetota</taxon>
        <taxon>Actinomycetes</taxon>
        <taxon>Mycobacteriales</taxon>
        <taxon>Nocardiaceae</taxon>
        <taxon>Nocardia</taxon>
    </lineage>
</organism>
<evidence type="ECO:0000313" key="3">
    <source>
        <dbReference type="Proteomes" id="UP000516173"/>
    </source>
</evidence>
<keyword evidence="3" id="KW-1185">Reference proteome</keyword>
<dbReference type="EMBL" id="AP023396">
    <property type="protein sequence ID" value="BCK58328.1"/>
    <property type="molecule type" value="Genomic_DNA"/>
</dbReference>
<feature type="domain" description="HTH cro/C1-type" evidence="1">
    <location>
        <begin position="1"/>
        <end position="45"/>
    </location>
</feature>
<accession>A0A7G1KSV0</accession>
<dbReference type="AlphaFoldDB" id="A0A7G1KSV0"/>
<dbReference type="CDD" id="cd00093">
    <property type="entry name" value="HTH_XRE"/>
    <property type="match status" value="1"/>
</dbReference>
<dbReference type="GO" id="GO:0003677">
    <property type="term" value="F:DNA binding"/>
    <property type="evidence" value="ECO:0007669"/>
    <property type="project" value="InterPro"/>
</dbReference>
<evidence type="ECO:0000259" key="1">
    <source>
        <dbReference type="Pfam" id="PF13443"/>
    </source>
</evidence>
<dbReference type="Proteomes" id="UP000516173">
    <property type="component" value="Chromosome"/>
</dbReference>
<dbReference type="KEGG" id="nwl:NWFMUON74_61000"/>
<dbReference type="InterPro" id="IPR001387">
    <property type="entry name" value="Cro/C1-type_HTH"/>
</dbReference>
<reference evidence="2 3" key="1">
    <citation type="submission" date="2020-08" db="EMBL/GenBank/DDBJ databases">
        <title>Genome Sequencing of Nocardia wallacei strain FMUON74 and assembly.</title>
        <authorList>
            <person name="Toyokawa M."/>
            <person name="Uesaka K."/>
        </authorList>
    </citation>
    <scope>NUCLEOTIDE SEQUENCE [LARGE SCALE GENOMIC DNA]</scope>
    <source>
        <strain evidence="2 3">FMUON74</strain>
    </source>
</reference>
<sequence>MHQSGLSTRELARRVGSHHSFIDHLLSGRKDTCAADRADKIASAIKAPTDVLFENEFGPYEGDRDDS</sequence>
<dbReference type="InterPro" id="IPR010982">
    <property type="entry name" value="Lambda_DNA-bd_dom_sf"/>
</dbReference>
<evidence type="ECO:0000313" key="2">
    <source>
        <dbReference type="EMBL" id="BCK58328.1"/>
    </source>
</evidence>
<name>A0A7G1KSV0_9NOCA</name>
<protein>
    <recommendedName>
        <fullName evidence="1">HTH cro/C1-type domain-containing protein</fullName>
    </recommendedName>
</protein>
<dbReference type="Gene3D" id="1.10.260.40">
    <property type="entry name" value="lambda repressor-like DNA-binding domains"/>
    <property type="match status" value="1"/>
</dbReference>
<gene>
    <name evidence="2" type="ORF">NWFMUON74_61000</name>
</gene>